<proteinExistence type="predicted"/>
<dbReference type="HOGENOM" id="CLU_1193405_0_0_11"/>
<dbReference type="KEGG" id="fra:Francci3_4016"/>
<reference evidence="2 3" key="1">
    <citation type="journal article" date="2007" name="Genome Res.">
        <title>Genome characteristics of facultatively symbiotic Frankia sp. strains reflect host range and host plant biogeography.</title>
        <authorList>
            <person name="Normand P."/>
            <person name="Lapierre P."/>
            <person name="Tisa L.S."/>
            <person name="Gogarten J.P."/>
            <person name="Alloisio N."/>
            <person name="Bagnarol E."/>
            <person name="Bassi C.A."/>
            <person name="Berry A.M."/>
            <person name="Bickhart D.M."/>
            <person name="Choisne N."/>
            <person name="Couloux A."/>
            <person name="Cournoyer B."/>
            <person name="Cruveiller S."/>
            <person name="Daubin V."/>
            <person name="Demange N."/>
            <person name="Francino M.P."/>
            <person name="Goltsman E."/>
            <person name="Huang Y."/>
            <person name="Kopp O.R."/>
            <person name="Labarre L."/>
            <person name="Lapidus A."/>
            <person name="Lavire C."/>
            <person name="Marechal J."/>
            <person name="Martinez M."/>
            <person name="Mastronunzio J.E."/>
            <person name="Mullin B.C."/>
            <person name="Niemann J."/>
            <person name="Pujic P."/>
            <person name="Rawnsley T."/>
            <person name="Rouy Z."/>
            <person name="Schenowitz C."/>
            <person name="Sellstedt A."/>
            <person name="Tavares F."/>
            <person name="Tomkins J.P."/>
            <person name="Vallenet D."/>
            <person name="Valverde C."/>
            <person name="Wall L.G."/>
            <person name="Wang Y."/>
            <person name="Medigue C."/>
            <person name="Benson D.R."/>
        </authorList>
    </citation>
    <scope>NUCLEOTIDE SEQUENCE [LARGE SCALE GENOMIC DNA]</scope>
    <source>
        <strain evidence="3">DSM 45818 / CECT 9043 / CcI3</strain>
    </source>
</reference>
<dbReference type="STRING" id="106370.Francci3_4016"/>
<evidence type="ECO:0000313" key="3">
    <source>
        <dbReference type="Proteomes" id="UP000001937"/>
    </source>
</evidence>
<evidence type="ECO:0000313" key="2">
    <source>
        <dbReference type="EMBL" id="ABD13366.1"/>
    </source>
</evidence>
<feature type="region of interest" description="Disordered" evidence="1">
    <location>
        <begin position="1"/>
        <end position="97"/>
    </location>
</feature>
<accession>Q2J5S6</accession>
<dbReference type="EMBL" id="CP000249">
    <property type="protein sequence ID" value="ABD13366.1"/>
    <property type="molecule type" value="Genomic_DNA"/>
</dbReference>
<dbReference type="eggNOG" id="ENOG5032XCA">
    <property type="taxonomic scope" value="Bacteria"/>
</dbReference>
<protein>
    <submittedName>
        <fullName evidence="2">Uncharacterized protein</fullName>
    </submittedName>
</protein>
<organism evidence="2 3">
    <name type="scientific">Frankia casuarinae (strain DSM 45818 / CECT 9043 / HFP020203 / CcI3)</name>
    <dbReference type="NCBI Taxonomy" id="106370"/>
    <lineage>
        <taxon>Bacteria</taxon>
        <taxon>Bacillati</taxon>
        <taxon>Actinomycetota</taxon>
        <taxon>Actinomycetes</taxon>
        <taxon>Frankiales</taxon>
        <taxon>Frankiaceae</taxon>
        <taxon>Frankia</taxon>
    </lineage>
</organism>
<gene>
    <name evidence="2" type="ordered locus">Francci3_4016</name>
</gene>
<dbReference type="AlphaFoldDB" id="Q2J5S6"/>
<dbReference type="Proteomes" id="UP000001937">
    <property type="component" value="Chromosome"/>
</dbReference>
<keyword evidence="3" id="KW-1185">Reference proteome</keyword>
<evidence type="ECO:0000256" key="1">
    <source>
        <dbReference type="SAM" id="MobiDB-lite"/>
    </source>
</evidence>
<feature type="compositionally biased region" description="Basic and acidic residues" evidence="1">
    <location>
        <begin position="50"/>
        <end position="67"/>
    </location>
</feature>
<name>Q2J5S6_FRACC</name>
<sequence length="232" mass="24485">MIGCRARRPSEEEQDGQHSGGGGGARPSPLGHPGDGQRPAGRPAGPGGHRAGDQEGCDRARRPDRGRLPAVSPGGSALPGHRRRRPDPGPPEAGVHRGRAGRQLVIALSAAVAEAIDAVRDQFADTTVDVAPDGAGGAYIVVESIDVAPLYDPPATWLGFHLNATYPASDVYPHYTGPLARTDGQPHGSAIQQVTWRDRPALQLSRRSNRWNPAVDNAALKAQKVLTWLTSQ</sequence>